<dbReference type="SUPFAM" id="SSF53383">
    <property type="entry name" value="PLP-dependent transferases"/>
    <property type="match status" value="1"/>
</dbReference>
<reference evidence="5 6" key="1">
    <citation type="submission" date="2006-08" db="EMBL/GenBank/DDBJ databases">
        <title>Complete sequence of Maricaulis maris MCS10.</title>
        <authorList>
            <consortium name="US DOE Joint Genome Institute"/>
            <person name="Copeland A."/>
            <person name="Lucas S."/>
            <person name="Lapidus A."/>
            <person name="Barry K."/>
            <person name="Detter J.C."/>
            <person name="Glavina del Rio T."/>
            <person name="Hammon N."/>
            <person name="Israni S."/>
            <person name="Dalin E."/>
            <person name="Tice H."/>
            <person name="Pitluck S."/>
            <person name="Saunders E."/>
            <person name="Brettin T."/>
            <person name="Bruce D."/>
            <person name="Han C."/>
            <person name="Tapia R."/>
            <person name="Gilna P."/>
            <person name="Schmutz J."/>
            <person name="Larimer F."/>
            <person name="Land M."/>
            <person name="Hauser L."/>
            <person name="Kyrpides N."/>
            <person name="Mikhailova N."/>
            <person name="Viollier P."/>
            <person name="Stephens C."/>
            <person name="Richardson P."/>
        </authorList>
    </citation>
    <scope>NUCLEOTIDE SEQUENCE [LARGE SCALE GENOMIC DNA]</scope>
    <source>
        <strain evidence="5 6">MCS10</strain>
    </source>
</reference>
<evidence type="ECO:0000256" key="4">
    <source>
        <dbReference type="HAMAP-Rule" id="MF_01107"/>
    </source>
</evidence>
<comment type="miscellaneous">
    <text evidence="4">May also have succinyldiaminopimelate aminotransferase activity, thus carrying out the corresponding step in lysine biosynthesis.</text>
</comment>
<keyword evidence="3 4" id="KW-0663">Pyridoxal phosphate</keyword>
<dbReference type="NCBIfam" id="TIGR00707">
    <property type="entry name" value="argD"/>
    <property type="match status" value="1"/>
</dbReference>
<comment type="subunit">
    <text evidence="4">Homodimer.</text>
</comment>
<dbReference type="HOGENOM" id="CLU_016922_10_1_5"/>
<dbReference type="Gene3D" id="3.90.1150.10">
    <property type="entry name" value="Aspartate Aminotransferase, domain 1"/>
    <property type="match status" value="1"/>
</dbReference>
<keyword evidence="4" id="KW-0028">Amino-acid biosynthesis</keyword>
<dbReference type="STRING" id="394221.Mmar10_0487"/>
<dbReference type="OrthoDB" id="9801834at2"/>
<dbReference type="GO" id="GO:0030170">
    <property type="term" value="F:pyridoxal phosphate binding"/>
    <property type="evidence" value="ECO:0007669"/>
    <property type="project" value="InterPro"/>
</dbReference>
<sequence>MPAPMMDTYAPPDLVFDHGKGPRLFTASGDGYLDFISGIAVNCLGHAHPKAVAALNEQAGKLWHLSNMFKVPAGVELAEKLTKATFADRVFFTNSGAEAMECALKTARRYHYVNGNPQRYRIITFTGAFHGRTYGAINAGGNPKYLEGFGPAMEGFDQVEFGDLEAVKAVISDETAAICVEPVQGEGGVRAPEDSFLRGLRQLCDEHGLMLIYDEVQSGAGRTGKLFAHQWVDGAEPDIMAAAKGIGGGFPMGACLATEAAAKGMVVGTHGSTYGGGPLAMAVGNVVFDELTSDGFLDQVVEVSNYLTQQLHGLMDRHADKVEEVRGKGLLIGMKLKPGFDPKKLAGLARDRHLLIGAAGDNVSRLAPPLVITKDDASEAVAVLDEALGALEATA</sequence>
<dbReference type="NCBIfam" id="NF002325">
    <property type="entry name" value="PRK01278.1"/>
    <property type="match status" value="1"/>
</dbReference>
<keyword evidence="2 4" id="KW-0808">Transferase</keyword>
<name>Q0ASF7_MARMM</name>
<dbReference type="GO" id="GO:0003992">
    <property type="term" value="F:N2-acetyl-L-ornithine:2-oxoglutarate 5-aminotransferase activity"/>
    <property type="evidence" value="ECO:0007669"/>
    <property type="project" value="UniProtKB-UniRule"/>
</dbReference>
<dbReference type="InterPro" id="IPR004636">
    <property type="entry name" value="AcOrn/SuccOrn_fam"/>
</dbReference>
<evidence type="ECO:0000256" key="2">
    <source>
        <dbReference type="ARBA" id="ARBA00022679"/>
    </source>
</evidence>
<organism evidence="5 6">
    <name type="scientific">Maricaulis maris (strain MCS10)</name>
    <name type="common">Caulobacter maris</name>
    <dbReference type="NCBI Taxonomy" id="394221"/>
    <lineage>
        <taxon>Bacteria</taxon>
        <taxon>Pseudomonadati</taxon>
        <taxon>Pseudomonadota</taxon>
        <taxon>Alphaproteobacteria</taxon>
        <taxon>Maricaulales</taxon>
        <taxon>Maricaulaceae</taxon>
        <taxon>Maricaulis</taxon>
    </lineage>
</organism>
<dbReference type="PIRSF" id="PIRSF000521">
    <property type="entry name" value="Transaminase_4ab_Lys_Orn"/>
    <property type="match status" value="1"/>
</dbReference>
<dbReference type="EC" id="2.6.1.11" evidence="4"/>
<keyword evidence="4" id="KW-0055">Arginine biosynthesis</keyword>
<dbReference type="InterPro" id="IPR015422">
    <property type="entry name" value="PyrdxlP-dep_Trfase_small"/>
</dbReference>
<dbReference type="UniPathway" id="UPA00068">
    <property type="reaction ID" value="UER00109"/>
</dbReference>
<feature type="modified residue" description="N6-(pyridoxal phosphate)lysine" evidence="4">
    <location>
        <position position="244"/>
    </location>
</feature>
<dbReference type="PANTHER" id="PTHR11986:SF113">
    <property type="entry name" value="SUCCINYLORNITHINE TRANSAMINASE"/>
    <property type="match status" value="1"/>
</dbReference>
<proteinExistence type="inferred from homology"/>
<evidence type="ECO:0000313" key="6">
    <source>
        <dbReference type="Proteomes" id="UP000001964"/>
    </source>
</evidence>
<comment type="pathway">
    <text evidence="4">Amino-acid biosynthesis; L-arginine biosynthesis; N(2)-acetyl-L-ornithine from L-glutamate: step 4/4.</text>
</comment>
<dbReference type="eggNOG" id="COG4992">
    <property type="taxonomic scope" value="Bacteria"/>
</dbReference>
<dbReference type="PANTHER" id="PTHR11986">
    <property type="entry name" value="AMINOTRANSFERASE CLASS III"/>
    <property type="match status" value="1"/>
</dbReference>
<keyword evidence="1 4" id="KW-0032">Aminotransferase</keyword>
<dbReference type="InterPro" id="IPR015421">
    <property type="entry name" value="PyrdxlP-dep_Trfase_major"/>
</dbReference>
<dbReference type="GO" id="GO:0006526">
    <property type="term" value="P:L-arginine biosynthetic process"/>
    <property type="evidence" value="ECO:0007669"/>
    <property type="project" value="UniProtKB-UniRule"/>
</dbReference>
<dbReference type="EMBL" id="CP000449">
    <property type="protein sequence ID" value="ABI64780.1"/>
    <property type="molecule type" value="Genomic_DNA"/>
</dbReference>
<dbReference type="Proteomes" id="UP000001964">
    <property type="component" value="Chromosome"/>
</dbReference>
<accession>Q0ASF7</accession>
<evidence type="ECO:0000313" key="5">
    <source>
        <dbReference type="EMBL" id="ABI64780.1"/>
    </source>
</evidence>
<comment type="catalytic activity">
    <reaction evidence="4">
        <text>N(2)-acetyl-L-ornithine + 2-oxoglutarate = N-acetyl-L-glutamate 5-semialdehyde + L-glutamate</text>
        <dbReference type="Rhea" id="RHEA:18049"/>
        <dbReference type="ChEBI" id="CHEBI:16810"/>
        <dbReference type="ChEBI" id="CHEBI:29123"/>
        <dbReference type="ChEBI" id="CHEBI:29985"/>
        <dbReference type="ChEBI" id="CHEBI:57805"/>
        <dbReference type="EC" id="2.6.1.11"/>
    </reaction>
</comment>
<dbReference type="Gene3D" id="3.40.640.10">
    <property type="entry name" value="Type I PLP-dependent aspartate aminotransferase-like (Major domain)"/>
    <property type="match status" value="1"/>
</dbReference>
<dbReference type="GO" id="GO:0005737">
    <property type="term" value="C:cytoplasm"/>
    <property type="evidence" value="ECO:0007669"/>
    <property type="project" value="UniProtKB-SubCell"/>
</dbReference>
<dbReference type="InterPro" id="IPR049704">
    <property type="entry name" value="Aminotrans_3_PPA_site"/>
</dbReference>
<comment type="similarity">
    <text evidence="4">Belongs to the class-III pyridoxal-phosphate-dependent aminotransferase family. ArgD subfamily.</text>
</comment>
<keyword evidence="4" id="KW-0963">Cytoplasm</keyword>
<gene>
    <name evidence="4" type="primary">argD</name>
    <name evidence="5" type="ordered locus">Mmar10_0487</name>
</gene>
<dbReference type="GO" id="GO:0042802">
    <property type="term" value="F:identical protein binding"/>
    <property type="evidence" value="ECO:0007669"/>
    <property type="project" value="TreeGrafter"/>
</dbReference>
<feature type="binding site" evidence="4">
    <location>
        <begin position="214"/>
        <end position="217"/>
    </location>
    <ligand>
        <name>pyridoxal 5'-phosphate</name>
        <dbReference type="ChEBI" id="CHEBI:597326"/>
    </ligand>
</feature>
<dbReference type="KEGG" id="mmr:Mmar10_0487"/>
<evidence type="ECO:0000256" key="1">
    <source>
        <dbReference type="ARBA" id="ARBA00022576"/>
    </source>
</evidence>
<comment type="subcellular location">
    <subcellularLocation>
        <location evidence="4">Cytoplasm</location>
    </subcellularLocation>
</comment>
<dbReference type="PROSITE" id="PS00600">
    <property type="entry name" value="AA_TRANSFER_CLASS_3"/>
    <property type="match status" value="1"/>
</dbReference>
<dbReference type="HAMAP" id="MF_01107">
    <property type="entry name" value="ArgD_aminotrans_3"/>
    <property type="match status" value="1"/>
</dbReference>
<keyword evidence="6" id="KW-1185">Reference proteome</keyword>
<dbReference type="Pfam" id="PF00202">
    <property type="entry name" value="Aminotran_3"/>
    <property type="match status" value="1"/>
</dbReference>
<evidence type="ECO:0000256" key="3">
    <source>
        <dbReference type="ARBA" id="ARBA00022898"/>
    </source>
</evidence>
<feature type="binding site" evidence="4">
    <location>
        <position position="132"/>
    </location>
    <ligand>
        <name>N(2)-acetyl-L-ornithine</name>
        <dbReference type="ChEBI" id="CHEBI:57805"/>
    </ligand>
</feature>
<feature type="binding site" evidence="4">
    <location>
        <position position="273"/>
    </location>
    <ligand>
        <name>pyridoxal 5'-phosphate</name>
        <dbReference type="ChEBI" id="CHEBI:597326"/>
    </ligand>
</feature>
<comment type="cofactor">
    <cofactor evidence="4">
        <name>pyridoxal 5'-phosphate</name>
        <dbReference type="ChEBI" id="CHEBI:597326"/>
    </cofactor>
    <text evidence="4">Binds 1 pyridoxal phosphate per subunit.</text>
</comment>
<dbReference type="FunFam" id="3.40.640.10:FF:000004">
    <property type="entry name" value="Acetylornithine aminotransferase"/>
    <property type="match status" value="1"/>
</dbReference>
<feature type="binding site" evidence="4">
    <location>
        <position position="272"/>
    </location>
    <ligand>
        <name>N(2)-acetyl-L-ornithine</name>
        <dbReference type="ChEBI" id="CHEBI:57805"/>
    </ligand>
</feature>
<dbReference type="RefSeq" id="WP_011642427.1">
    <property type="nucleotide sequence ID" value="NC_008347.1"/>
</dbReference>
<dbReference type="InterPro" id="IPR005814">
    <property type="entry name" value="Aminotrans_3"/>
</dbReference>
<dbReference type="InterPro" id="IPR015424">
    <property type="entry name" value="PyrdxlP-dep_Trfase"/>
</dbReference>
<protein>
    <recommendedName>
        <fullName evidence="4">Acetylornithine aminotransferase</fullName>
        <shortName evidence="4">ACOAT</shortName>
        <ecNumber evidence="4">2.6.1.11</ecNumber>
    </recommendedName>
</protein>
<feature type="binding site" evidence="4">
    <location>
        <begin position="96"/>
        <end position="97"/>
    </location>
    <ligand>
        <name>pyridoxal 5'-phosphate</name>
        <dbReference type="ChEBI" id="CHEBI:597326"/>
    </ligand>
</feature>
<dbReference type="InterPro" id="IPR050103">
    <property type="entry name" value="Class-III_PLP-dep_AT"/>
</dbReference>
<dbReference type="AlphaFoldDB" id="Q0ASF7"/>
<dbReference type="CDD" id="cd00610">
    <property type="entry name" value="OAT_like"/>
    <property type="match status" value="1"/>
</dbReference>
<feature type="binding site" evidence="4">
    <location>
        <position position="129"/>
    </location>
    <ligand>
        <name>pyridoxal 5'-phosphate</name>
        <dbReference type="ChEBI" id="CHEBI:597326"/>
    </ligand>
</feature>